<evidence type="ECO:0000313" key="6">
    <source>
        <dbReference type="EMBL" id="MBO7746309.1"/>
    </source>
</evidence>
<keyword evidence="7" id="KW-1185">Reference proteome</keyword>
<dbReference type="SUPFAM" id="SSF53850">
    <property type="entry name" value="Periplasmic binding protein-like II"/>
    <property type="match status" value="1"/>
</dbReference>
<comment type="caution">
    <text evidence="6">The sequence shown here is derived from an EMBL/GenBank/DDBJ whole genome shotgun (WGS) entry which is preliminary data.</text>
</comment>
<evidence type="ECO:0000259" key="5">
    <source>
        <dbReference type="PROSITE" id="PS50931"/>
    </source>
</evidence>
<dbReference type="SUPFAM" id="SSF46785">
    <property type="entry name" value="Winged helix' DNA-binding domain"/>
    <property type="match status" value="1"/>
</dbReference>
<dbReference type="Pfam" id="PF03466">
    <property type="entry name" value="LysR_substrate"/>
    <property type="match status" value="1"/>
</dbReference>
<reference evidence="6 7" key="1">
    <citation type="submission" date="2021-03" db="EMBL/GenBank/DDBJ databases">
        <title>Paenibacillus artemisicola MWE-103 whole genome sequence.</title>
        <authorList>
            <person name="Ham Y.J."/>
        </authorList>
    </citation>
    <scope>NUCLEOTIDE SEQUENCE [LARGE SCALE GENOMIC DNA]</scope>
    <source>
        <strain evidence="6 7">MWE-103</strain>
    </source>
</reference>
<dbReference type="InterPro" id="IPR000847">
    <property type="entry name" value="LysR_HTH_N"/>
</dbReference>
<dbReference type="EMBL" id="JAGGDJ010000016">
    <property type="protein sequence ID" value="MBO7746309.1"/>
    <property type="molecule type" value="Genomic_DNA"/>
</dbReference>
<evidence type="ECO:0000256" key="1">
    <source>
        <dbReference type="ARBA" id="ARBA00009437"/>
    </source>
</evidence>
<name>A0ABS3WDE2_9BACL</name>
<protein>
    <submittedName>
        <fullName evidence="6">LysR family transcriptional regulator</fullName>
    </submittedName>
</protein>
<dbReference type="Gene3D" id="1.10.10.10">
    <property type="entry name" value="Winged helix-like DNA-binding domain superfamily/Winged helix DNA-binding domain"/>
    <property type="match status" value="1"/>
</dbReference>
<evidence type="ECO:0000256" key="4">
    <source>
        <dbReference type="ARBA" id="ARBA00023163"/>
    </source>
</evidence>
<dbReference type="Pfam" id="PF00126">
    <property type="entry name" value="HTH_1"/>
    <property type="match status" value="1"/>
</dbReference>
<keyword evidence="4" id="KW-0804">Transcription</keyword>
<evidence type="ECO:0000313" key="7">
    <source>
        <dbReference type="Proteomes" id="UP000670947"/>
    </source>
</evidence>
<organism evidence="6 7">
    <name type="scientific">Paenibacillus artemisiicola</name>
    <dbReference type="NCBI Taxonomy" id="1172618"/>
    <lineage>
        <taxon>Bacteria</taxon>
        <taxon>Bacillati</taxon>
        <taxon>Bacillota</taxon>
        <taxon>Bacilli</taxon>
        <taxon>Bacillales</taxon>
        <taxon>Paenibacillaceae</taxon>
        <taxon>Paenibacillus</taxon>
    </lineage>
</organism>
<dbReference type="PROSITE" id="PS50931">
    <property type="entry name" value="HTH_LYSR"/>
    <property type="match status" value="1"/>
</dbReference>
<feature type="domain" description="HTH lysR-type" evidence="5">
    <location>
        <begin position="1"/>
        <end position="58"/>
    </location>
</feature>
<comment type="similarity">
    <text evidence="1">Belongs to the LysR transcriptional regulatory family.</text>
</comment>
<keyword evidence="3" id="KW-0238">DNA-binding</keyword>
<dbReference type="PANTHER" id="PTHR30126">
    <property type="entry name" value="HTH-TYPE TRANSCRIPTIONAL REGULATOR"/>
    <property type="match status" value="1"/>
</dbReference>
<dbReference type="InterPro" id="IPR036388">
    <property type="entry name" value="WH-like_DNA-bd_sf"/>
</dbReference>
<evidence type="ECO:0000256" key="2">
    <source>
        <dbReference type="ARBA" id="ARBA00023015"/>
    </source>
</evidence>
<sequence>MDLIYLQTFREVALRQSFTRAAEELGYAQSSVTTQIQKLEKSYGAELFERFGRGLRLTQAGEELLKIAAQMLELHQQAKEKLTLQGGGTLAIGTIDSVASYYLPPHIQRLRRAYPELAIRLQADREDAILHKVREGELDAGFILDSGAADPALRWTAIREEPLVLVAHPLHPLTKTEAVGLAQLAGTEWFMSEDTCNYRVMLEKVLRANGIPYRVGLELGNPEAIKRCVMAGDGIALLPRMAAAEEIRRGELAALPFAHPELRLELRLAMHPKKWISRALADFIAGLSGAAPGPAEAGETGAG</sequence>
<dbReference type="InterPro" id="IPR005119">
    <property type="entry name" value="LysR_subst-bd"/>
</dbReference>
<evidence type="ECO:0000256" key="3">
    <source>
        <dbReference type="ARBA" id="ARBA00023125"/>
    </source>
</evidence>
<accession>A0ABS3WDE2</accession>
<proteinExistence type="inferred from homology"/>
<dbReference type="PANTHER" id="PTHR30126:SF40">
    <property type="entry name" value="HTH-TYPE TRANSCRIPTIONAL REGULATOR GLTR"/>
    <property type="match status" value="1"/>
</dbReference>
<keyword evidence="2" id="KW-0805">Transcription regulation</keyword>
<dbReference type="RefSeq" id="WP_208849091.1">
    <property type="nucleotide sequence ID" value="NZ_JAGGDJ010000016.1"/>
</dbReference>
<dbReference type="CDD" id="cd05466">
    <property type="entry name" value="PBP2_LTTR_substrate"/>
    <property type="match status" value="1"/>
</dbReference>
<dbReference type="InterPro" id="IPR036390">
    <property type="entry name" value="WH_DNA-bd_sf"/>
</dbReference>
<dbReference type="PRINTS" id="PR00039">
    <property type="entry name" value="HTHLYSR"/>
</dbReference>
<dbReference type="Gene3D" id="3.40.190.10">
    <property type="entry name" value="Periplasmic binding protein-like II"/>
    <property type="match status" value="2"/>
</dbReference>
<dbReference type="Proteomes" id="UP000670947">
    <property type="component" value="Unassembled WGS sequence"/>
</dbReference>
<gene>
    <name evidence="6" type="ORF">I8J29_19035</name>
</gene>